<keyword evidence="1" id="KW-0472">Membrane</keyword>
<reference evidence="2" key="1">
    <citation type="submission" date="2017-08" db="EMBL/GenBank/DDBJ databases">
        <authorList>
            <person name="Polle J.E."/>
            <person name="Barry K."/>
            <person name="Cushman J."/>
            <person name="Schmutz J."/>
            <person name="Tran D."/>
            <person name="Hathwaick L.T."/>
            <person name="Yim W.C."/>
            <person name="Jenkins J."/>
            <person name="Mckie-Krisberg Z.M."/>
            <person name="Prochnik S."/>
            <person name="Lindquist E."/>
            <person name="Dockter R.B."/>
            <person name="Adam C."/>
            <person name="Molina H."/>
            <person name="Bunkerborg J."/>
            <person name="Jin E."/>
            <person name="Buchheim M."/>
            <person name="Magnuson J."/>
        </authorList>
    </citation>
    <scope>NUCLEOTIDE SEQUENCE</scope>
    <source>
        <strain evidence="2">CCAP 19/18</strain>
    </source>
</reference>
<comment type="caution">
    <text evidence="2">The sequence shown here is derived from an EMBL/GenBank/DDBJ whole genome shotgun (WGS) entry which is preliminary data.</text>
</comment>
<gene>
    <name evidence="2" type="ORF">DUNSADRAFT_7110</name>
</gene>
<dbReference type="SUPFAM" id="SSF53850">
    <property type="entry name" value="Periplasmic binding protein-like II"/>
    <property type="match status" value="1"/>
</dbReference>
<sequence length="232" mass="25538">MQGETYDSILFGVGRQLDMMCTWWGEAASRKSRSIEFTTPAVETSAILSTKVPRPTHPPFTKQFWTFLAPFSRDLWLVLLFGVLFSAVFLYIVDPKLEPATADAGGRVALPGQSDWSIMKALFNGINTMFYQAYTAQLTTFLIVELQRVSSINNLDDLIKSNQAACALVSVPAVRNFLRDQAPGLYVVPIKTIGEAFPAVREGKCGAALLGYSDAQINIAANTQCDMRIVGR</sequence>
<dbReference type="EMBL" id="MU069695">
    <property type="protein sequence ID" value="KAF5835658.1"/>
    <property type="molecule type" value="Genomic_DNA"/>
</dbReference>
<evidence type="ECO:0008006" key="4">
    <source>
        <dbReference type="Google" id="ProtNLM"/>
    </source>
</evidence>
<dbReference type="Proteomes" id="UP000815325">
    <property type="component" value="Unassembled WGS sequence"/>
</dbReference>
<keyword evidence="3" id="KW-1185">Reference proteome</keyword>
<protein>
    <recommendedName>
        <fullName evidence="4">Solute-binding protein family 3/N-terminal domain-containing protein</fullName>
    </recommendedName>
</protein>
<evidence type="ECO:0000256" key="1">
    <source>
        <dbReference type="SAM" id="Phobius"/>
    </source>
</evidence>
<keyword evidence="1" id="KW-0812">Transmembrane</keyword>
<proteinExistence type="predicted"/>
<dbReference type="PANTHER" id="PTHR18966">
    <property type="entry name" value="IONOTROPIC GLUTAMATE RECEPTOR"/>
    <property type="match status" value="1"/>
</dbReference>
<dbReference type="InterPro" id="IPR015683">
    <property type="entry name" value="Ionotropic_Glu_rcpt"/>
</dbReference>
<evidence type="ECO:0000313" key="3">
    <source>
        <dbReference type="Proteomes" id="UP000815325"/>
    </source>
</evidence>
<accession>A0ABQ7GM23</accession>
<evidence type="ECO:0000313" key="2">
    <source>
        <dbReference type="EMBL" id="KAF5835658.1"/>
    </source>
</evidence>
<keyword evidence="1" id="KW-1133">Transmembrane helix</keyword>
<feature type="transmembrane region" description="Helical" evidence="1">
    <location>
        <begin position="75"/>
        <end position="93"/>
    </location>
</feature>
<organism evidence="2 3">
    <name type="scientific">Dunaliella salina</name>
    <name type="common">Green alga</name>
    <name type="synonym">Protococcus salinus</name>
    <dbReference type="NCBI Taxonomy" id="3046"/>
    <lineage>
        <taxon>Eukaryota</taxon>
        <taxon>Viridiplantae</taxon>
        <taxon>Chlorophyta</taxon>
        <taxon>core chlorophytes</taxon>
        <taxon>Chlorophyceae</taxon>
        <taxon>CS clade</taxon>
        <taxon>Chlamydomonadales</taxon>
        <taxon>Dunaliellaceae</taxon>
        <taxon>Dunaliella</taxon>
    </lineage>
</organism>
<name>A0ABQ7GM23_DUNSA</name>